<sequence>MNALTHFRKEIKAYFPESSELILSESFATHPRFNFYFEIKPGERFLLYLNSDGDDLGYTLKCLEFRDSDVLKRLINSYPTIGSKAFNIGQPRTRISFIYRAENRISVTQTGGDIHDDFNWHEISASHLLQGLDPLIKN</sequence>
<comment type="caution">
    <text evidence="1">The sequence shown here is derived from an EMBL/GenBank/DDBJ whole genome shotgun (WGS) entry which is preliminary data.</text>
</comment>
<protein>
    <submittedName>
        <fullName evidence="1">Uncharacterized protein</fullName>
    </submittedName>
</protein>
<name>A0A5R9L1D9_9BACT</name>
<keyword evidence="2" id="KW-1185">Reference proteome</keyword>
<accession>A0A5R9L1D9</accession>
<dbReference type="RefSeq" id="WP_138363374.1">
    <property type="nucleotide sequence ID" value="NZ_VCEJ01000002.1"/>
</dbReference>
<reference evidence="1 2" key="1">
    <citation type="submission" date="2019-05" db="EMBL/GenBank/DDBJ databases">
        <authorList>
            <person name="Qu J.-H."/>
        </authorList>
    </citation>
    <scope>NUCLEOTIDE SEQUENCE [LARGE SCALE GENOMIC DNA]</scope>
    <source>
        <strain evidence="1 2">T17</strain>
    </source>
</reference>
<evidence type="ECO:0000313" key="2">
    <source>
        <dbReference type="Proteomes" id="UP000306402"/>
    </source>
</evidence>
<organism evidence="1 2">
    <name type="scientific">Dyadobacter luticola</name>
    <dbReference type="NCBI Taxonomy" id="1979387"/>
    <lineage>
        <taxon>Bacteria</taxon>
        <taxon>Pseudomonadati</taxon>
        <taxon>Bacteroidota</taxon>
        <taxon>Cytophagia</taxon>
        <taxon>Cytophagales</taxon>
        <taxon>Spirosomataceae</taxon>
        <taxon>Dyadobacter</taxon>
    </lineage>
</organism>
<dbReference type="EMBL" id="VCEJ01000002">
    <property type="protein sequence ID" value="TLV02165.1"/>
    <property type="molecule type" value="Genomic_DNA"/>
</dbReference>
<evidence type="ECO:0000313" key="1">
    <source>
        <dbReference type="EMBL" id="TLV02165.1"/>
    </source>
</evidence>
<proteinExistence type="predicted"/>
<gene>
    <name evidence="1" type="ORF">FEN17_00545</name>
</gene>
<dbReference type="Proteomes" id="UP000306402">
    <property type="component" value="Unassembled WGS sequence"/>
</dbReference>
<dbReference type="AlphaFoldDB" id="A0A5R9L1D9"/>
<dbReference type="OrthoDB" id="953864at2"/>